<protein>
    <recommendedName>
        <fullName evidence="3">DUF1876 domain-containing protein</fullName>
    </recommendedName>
</protein>
<name>A0ABU2M343_9ACTN</name>
<evidence type="ECO:0008006" key="3">
    <source>
        <dbReference type="Google" id="ProtNLM"/>
    </source>
</evidence>
<accession>A0ABU2M343</accession>
<dbReference type="EMBL" id="JAVREP010000001">
    <property type="protein sequence ID" value="MDT0327060.1"/>
    <property type="molecule type" value="Genomic_DNA"/>
</dbReference>
<sequence>MNATTVVTVTDLTEDDVRLTHDLVNGSAMSLVVAGCYIDVTPTVVRTDDPDERIAALERLADLAVSAAAELRRARIREVRQ</sequence>
<evidence type="ECO:0000313" key="2">
    <source>
        <dbReference type="Proteomes" id="UP001183390"/>
    </source>
</evidence>
<keyword evidence="2" id="KW-1185">Reference proteome</keyword>
<organism evidence="1 2">
    <name type="scientific">Nocardiopsis lambiniae</name>
    <dbReference type="NCBI Taxonomy" id="3075539"/>
    <lineage>
        <taxon>Bacteria</taxon>
        <taxon>Bacillati</taxon>
        <taxon>Actinomycetota</taxon>
        <taxon>Actinomycetes</taxon>
        <taxon>Streptosporangiales</taxon>
        <taxon>Nocardiopsidaceae</taxon>
        <taxon>Nocardiopsis</taxon>
    </lineage>
</organism>
<dbReference type="Proteomes" id="UP001183390">
    <property type="component" value="Unassembled WGS sequence"/>
</dbReference>
<proteinExistence type="predicted"/>
<gene>
    <name evidence="1" type="ORF">RM479_01415</name>
</gene>
<comment type="caution">
    <text evidence="1">The sequence shown here is derived from an EMBL/GenBank/DDBJ whole genome shotgun (WGS) entry which is preliminary data.</text>
</comment>
<dbReference type="RefSeq" id="WP_274812811.1">
    <property type="nucleotide sequence ID" value="NZ_JAVREP010000001.1"/>
</dbReference>
<evidence type="ECO:0000313" key="1">
    <source>
        <dbReference type="EMBL" id="MDT0327060.1"/>
    </source>
</evidence>
<reference evidence="2" key="1">
    <citation type="submission" date="2023-07" db="EMBL/GenBank/DDBJ databases">
        <title>30 novel species of actinomycetes from the DSMZ collection.</title>
        <authorList>
            <person name="Nouioui I."/>
        </authorList>
    </citation>
    <scope>NUCLEOTIDE SEQUENCE [LARGE SCALE GENOMIC DNA]</scope>
    <source>
        <strain evidence="2">DSM 44743</strain>
    </source>
</reference>